<dbReference type="CDD" id="cd01670">
    <property type="entry name" value="Death"/>
    <property type="match status" value="1"/>
</dbReference>
<comment type="caution">
    <text evidence="2">The sequence shown here is derived from an EMBL/GenBank/DDBJ whole genome shotgun (WGS) entry which is preliminary data.</text>
</comment>
<keyword evidence="3" id="KW-1185">Reference proteome</keyword>
<evidence type="ECO:0000259" key="1">
    <source>
        <dbReference type="PROSITE" id="PS50017"/>
    </source>
</evidence>
<dbReference type="InterPro" id="IPR000488">
    <property type="entry name" value="Death_dom"/>
</dbReference>
<dbReference type="Proteomes" id="UP001642540">
    <property type="component" value="Unassembled WGS sequence"/>
</dbReference>
<organism evidence="2 3">
    <name type="scientific">Orchesella dallaii</name>
    <dbReference type="NCBI Taxonomy" id="48710"/>
    <lineage>
        <taxon>Eukaryota</taxon>
        <taxon>Metazoa</taxon>
        <taxon>Ecdysozoa</taxon>
        <taxon>Arthropoda</taxon>
        <taxon>Hexapoda</taxon>
        <taxon>Collembola</taxon>
        <taxon>Entomobryomorpha</taxon>
        <taxon>Entomobryoidea</taxon>
        <taxon>Orchesellidae</taxon>
        <taxon>Orchesellinae</taxon>
        <taxon>Orchesella</taxon>
    </lineage>
</organism>
<sequence length="128" mass="14452">MRECVNMGSSTLQTGEMEHFVVGDKPCTFVEVRDALSHCATAANLWSKLIEIARSLEIPADKIILLKTQTLTQLITYPDALYEILEIWRGKSAANATLQTFINVLETGPSQPILYEFASERLMIRMWC</sequence>
<feature type="domain" description="Death" evidence="1">
    <location>
        <begin position="51"/>
        <end position="106"/>
    </location>
</feature>
<dbReference type="EMBL" id="CAXLJM020000068">
    <property type="protein sequence ID" value="CAL8124047.1"/>
    <property type="molecule type" value="Genomic_DNA"/>
</dbReference>
<accession>A0ABP1RA70</accession>
<protein>
    <recommendedName>
        <fullName evidence="1">Death domain-containing protein</fullName>
    </recommendedName>
</protein>
<gene>
    <name evidence="2" type="ORF">ODALV1_LOCUS20435</name>
</gene>
<proteinExistence type="predicted"/>
<reference evidence="2 3" key="1">
    <citation type="submission" date="2024-08" db="EMBL/GenBank/DDBJ databases">
        <authorList>
            <person name="Cucini C."/>
            <person name="Frati F."/>
        </authorList>
    </citation>
    <scope>NUCLEOTIDE SEQUENCE [LARGE SCALE GENOMIC DNA]</scope>
</reference>
<name>A0ABP1RA70_9HEXA</name>
<evidence type="ECO:0000313" key="2">
    <source>
        <dbReference type="EMBL" id="CAL8124047.1"/>
    </source>
</evidence>
<evidence type="ECO:0000313" key="3">
    <source>
        <dbReference type="Proteomes" id="UP001642540"/>
    </source>
</evidence>
<dbReference type="PROSITE" id="PS50017">
    <property type="entry name" value="DEATH_DOMAIN"/>
    <property type="match status" value="1"/>
</dbReference>